<dbReference type="InterPro" id="IPR023772">
    <property type="entry name" value="DNA-bd_HTH_TetR-type_CS"/>
</dbReference>
<dbReference type="PANTHER" id="PTHR30055:SF234">
    <property type="entry name" value="HTH-TYPE TRANSCRIPTIONAL REGULATOR BETI"/>
    <property type="match status" value="1"/>
</dbReference>
<evidence type="ECO:0000256" key="2">
    <source>
        <dbReference type="ARBA" id="ARBA00023125"/>
    </source>
</evidence>
<dbReference type="Gene3D" id="1.10.357.10">
    <property type="entry name" value="Tetracycline Repressor, domain 2"/>
    <property type="match status" value="1"/>
</dbReference>
<evidence type="ECO:0000313" key="6">
    <source>
        <dbReference type="EMBL" id="SEP09841.1"/>
    </source>
</evidence>
<sequence>MKSNQKQTRDTVRDAAFRLFGRHGYDGVSIDTIARAVGLSKGALYWHFDGKEALFRECLEGLESLFDEHIIAPMQAAATPREQLDTFFRGVSALAEDERIADGIAGYWQEPYNSAVNRVFREQLGRQEDKLRQLLQQCLAGLARERGERSVADLETRSETLMTLMEAVLLPLRRRNPAARGAIIGELRDTVLKAY</sequence>
<protein>
    <submittedName>
        <fullName evidence="6">Transcriptional regulator, TetR family</fullName>
    </submittedName>
</protein>
<gene>
    <name evidence="6" type="ORF">SAMN04488052_109105</name>
</gene>
<dbReference type="PROSITE" id="PS50977">
    <property type="entry name" value="HTH_TETR_2"/>
    <property type="match status" value="1"/>
</dbReference>
<evidence type="ECO:0000313" key="7">
    <source>
        <dbReference type="Proteomes" id="UP000199657"/>
    </source>
</evidence>
<dbReference type="SUPFAM" id="SSF46689">
    <property type="entry name" value="Homeodomain-like"/>
    <property type="match status" value="1"/>
</dbReference>
<proteinExistence type="predicted"/>
<dbReference type="InterPro" id="IPR001647">
    <property type="entry name" value="HTH_TetR"/>
</dbReference>
<feature type="DNA-binding region" description="H-T-H motif" evidence="4">
    <location>
        <begin position="29"/>
        <end position="48"/>
    </location>
</feature>
<reference evidence="6 7" key="1">
    <citation type="submission" date="2016-10" db="EMBL/GenBank/DDBJ databases">
        <authorList>
            <person name="de Groot N.N."/>
        </authorList>
    </citation>
    <scope>NUCLEOTIDE SEQUENCE [LARGE SCALE GENOMIC DNA]</scope>
    <source>
        <strain evidence="6 7">CGMCC 1.6291</strain>
    </source>
</reference>
<evidence type="ECO:0000256" key="4">
    <source>
        <dbReference type="PROSITE-ProRule" id="PRU00335"/>
    </source>
</evidence>
<keyword evidence="3" id="KW-0804">Transcription</keyword>
<dbReference type="GO" id="GO:0003700">
    <property type="term" value="F:DNA-binding transcription factor activity"/>
    <property type="evidence" value="ECO:0007669"/>
    <property type="project" value="TreeGrafter"/>
</dbReference>
<dbReference type="AlphaFoldDB" id="A0A1H8V380"/>
<accession>A0A1H8V380</accession>
<dbReference type="PANTHER" id="PTHR30055">
    <property type="entry name" value="HTH-TYPE TRANSCRIPTIONAL REGULATOR RUTR"/>
    <property type="match status" value="1"/>
</dbReference>
<dbReference type="InterPro" id="IPR009057">
    <property type="entry name" value="Homeodomain-like_sf"/>
</dbReference>
<dbReference type="EMBL" id="FOEG01000009">
    <property type="protein sequence ID" value="SEP09841.1"/>
    <property type="molecule type" value="Genomic_DNA"/>
</dbReference>
<name>A0A1H8V380_9GAMM</name>
<dbReference type="PROSITE" id="PS01081">
    <property type="entry name" value="HTH_TETR_1"/>
    <property type="match status" value="1"/>
</dbReference>
<feature type="domain" description="HTH tetR-type" evidence="5">
    <location>
        <begin position="6"/>
        <end position="66"/>
    </location>
</feature>
<dbReference type="GO" id="GO:0000976">
    <property type="term" value="F:transcription cis-regulatory region binding"/>
    <property type="evidence" value="ECO:0007669"/>
    <property type="project" value="TreeGrafter"/>
</dbReference>
<dbReference type="Proteomes" id="UP000199657">
    <property type="component" value="Unassembled WGS sequence"/>
</dbReference>
<organism evidence="6 7">
    <name type="scientific">Aquisalimonas asiatica</name>
    <dbReference type="NCBI Taxonomy" id="406100"/>
    <lineage>
        <taxon>Bacteria</taxon>
        <taxon>Pseudomonadati</taxon>
        <taxon>Pseudomonadota</taxon>
        <taxon>Gammaproteobacteria</taxon>
        <taxon>Chromatiales</taxon>
        <taxon>Ectothiorhodospiraceae</taxon>
        <taxon>Aquisalimonas</taxon>
    </lineage>
</organism>
<keyword evidence="7" id="KW-1185">Reference proteome</keyword>
<dbReference type="InterPro" id="IPR050109">
    <property type="entry name" value="HTH-type_TetR-like_transc_reg"/>
</dbReference>
<evidence type="ECO:0000256" key="3">
    <source>
        <dbReference type="ARBA" id="ARBA00023163"/>
    </source>
</evidence>
<evidence type="ECO:0000256" key="1">
    <source>
        <dbReference type="ARBA" id="ARBA00023015"/>
    </source>
</evidence>
<keyword evidence="2 4" id="KW-0238">DNA-binding</keyword>
<dbReference type="Pfam" id="PF00440">
    <property type="entry name" value="TetR_N"/>
    <property type="match status" value="1"/>
</dbReference>
<evidence type="ECO:0000259" key="5">
    <source>
        <dbReference type="PROSITE" id="PS50977"/>
    </source>
</evidence>
<keyword evidence="1" id="KW-0805">Transcription regulation</keyword>
<dbReference type="STRING" id="406100.SAMN04488052_109105"/>
<dbReference type="PRINTS" id="PR00455">
    <property type="entry name" value="HTHTETR"/>
</dbReference>